<dbReference type="OrthoDB" id="1795989at2"/>
<feature type="transmembrane region" description="Helical" evidence="1">
    <location>
        <begin position="104"/>
        <end position="133"/>
    </location>
</feature>
<gene>
    <name evidence="2" type="ORF">D5F11_014360</name>
</gene>
<dbReference type="RefSeq" id="WP_120117906.1">
    <property type="nucleotide sequence ID" value="NZ_QYTW02000014.1"/>
</dbReference>
<dbReference type="Proteomes" id="UP000287296">
    <property type="component" value="Unassembled WGS sequence"/>
</dbReference>
<feature type="transmembrane region" description="Helical" evidence="1">
    <location>
        <begin position="62"/>
        <end position="83"/>
    </location>
</feature>
<accession>A0A429X6R7</accession>
<keyword evidence="1" id="KW-1133">Transmembrane helix</keyword>
<feature type="transmembrane region" description="Helical" evidence="1">
    <location>
        <begin position="221"/>
        <end position="241"/>
    </location>
</feature>
<feature type="transmembrane region" description="Helical" evidence="1">
    <location>
        <begin position="180"/>
        <end position="201"/>
    </location>
</feature>
<protein>
    <submittedName>
        <fullName evidence="2">Uncharacterized protein</fullName>
    </submittedName>
</protein>
<keyword evidence="1" id="KW-0812">Transmembrane</keyword>
<comment type="caution">
    <text evidence="2">The sequence shown here is derived from an EMBL/GenBank/DDBJ whole genome shotgun (WGS) entry which is preliminary data.</text>
</comment>
<dbReference type="EMBL" id="QYTW02000014">
    <property type="protein sequence ID" value="RST59062.1"/>
    <property type="molecule type" value="Genomic_DNA"/>
</dbReference>
<keyword evidence="1" id="KW-0472">Membrane</keyword>
<name>A0A429X6R7_SIMTE</name>
<evidence type="ECO:0000313" key="2">
    <source>
        <dbReference type="EMBL" id="RST59062.1"/>
    </source>
</evidence>
<evidence type="ECO:0000256" key="1">
    <source>
        <dbReference type="SAM" id="Phobius"/>
    </source>
</evidence>
<reference evidence="2 3" key="1">
    <citation type="submission" date="2018-12" db="EMBL/GenBank/DDBJ databases">
        <authorList>
            <person name="Sun L."/>
            <person name="Chen Z."/>
        </authorList>
    </citation>
    <scope>NUCLEOTIDE SEQUENCE [LARGE SCALE GENOMIC DNA]</scope>
    <source>
        <strain evidence="2 3">LMG 29736</strain>
    </source>
</reference>
<sequence length="249" mass="27010">MSLTEMSLSDVVKRQYEFKMRAFLGVFISMAGVHLISLLFSLGGVSSSGTSSSTGISIDVSYYSADIIVIFTMVWIFITGILITTKSVRYDDFTFIANRLSSNLANVLFLLTASAIGGAAAVLVGFLLKVIVFFLADIQYSTGNSLMGAPAEFFIAVTAAILYMILFASLGYLTGMIVQVNKIFVFLLPALLAGFAVYLGIRNVKLAKAIFDFIFAESSLLLFAVKALVLSALFFAGSMFLSNRMEVRK</sequence>
<dbReference type="AlphaFoldDB" id="A0A429X6R7"/>
<proteinExistence type="predicted"/>
<evidence type="ECO:0000313" key="3">
    <source>
        <dbReference type="Proteomes" id="UP000287296"/>
    </source>
</evidence>
<feature type="transmembrane region" description="Helical" evidence="1">
    <location>
        <begin position="21"/>
        <end position="42"/>
    </location>
</feature>
<organism evidence="2 3">
    <name type="scientific">Siminovitchia terrae</name>
    <name type="common">Bacillus terrae</name>
    <dbReference type="NCBI Taxonomy" id="1914933"/>
    <lineage>
        <taxon>Bacteria</taxon>
        <taxon>Bacillati</taxon>
        <taxon>Bacillota</taxon>
        <taxon>Bacilli</taxon>
        <taxon>Bacillales</taxon>
        <taxon>Bacillaceae</taxon>
        <taxon>Siminovitchia</taxon>
    </lineage>
</organism>
<feature type="transmembrane region" description="Helical" evidence="1">
    <location>
        <begin position="153"/>
        <end position="173"/>
    </location>
</feature>